<dbReference type="GeneID" id="19977426"/>
<gene>
    <name evidence="2" type="ORF">HMPREF1541_10087</name>
</gene>
<dbReference type="HOGENOM" id="CLU_1320851_0_0_1"/>
<evidence type="ECO:0000256" key="1">
    <source>
        <dbReference type="SAM" id="MobiDB-lite"/>
    </source>
</evidence>
<evidence type="ECO:0000313" key="3">
    <source>
        <dbReference type="Proteomes" id="UP000030752"/>
    </source>
</evidence>
<dbReference type="AlphaFoldDB" id="W2S985"/>
<dbReference type="VEuPathDB" id="FungiDB:HMPREF1541_10087"/>
<protein>
    <submittedName>
        <fullName evidence="2">Uncharacterized protein</fullName>
    </submittedName>
</protein>
<reference evidence="2 3" key="1">
    <citation type="submission" date="2013-03" db="EMBL/GenBank/DDBJ databases">
        <title>The Genome Sequence of Phialophora europaea CBS 101466.</title>
        <authorList>
            <consortium name="The Broad Institute Genomics Platform"/>
            <person name="Cuomo C."/>
            <person name="de Hoog S."/>
            <person name="Gorbushina A."/>
            <person name="Walker B."/>
            <person name="Young S.K."/>
            <person name="Zeng Q."/>
            <person name="Gargeya S."/>
            <person name="Fitzgerald M."/>
            <person name="Haas B."/>
            <person name="Abouelleil A."/>
            <person name="Allen A.W."/>
            <person name="Alvarado L."/>
            <person name="Arachchi H.M."/>
            <person name="Berlin A.M."/>
            <person name="Chapman S.B."/>
            <person name="Gainer-Dewar J."/>
            <person name="Goldberg J."/>
            <person name="Griggs A."/>
            <person name="Gujja S."/>
            <person name="Hansen M."/>
            <person name="Howarth C."/>
            <person name="Imamovic A."/>
            <person name="Ireland A."/>
            <person name="Larimer J."/>
            <person name="McCowan C."/>
            <person name="Murphy C."/>
            <person name="Pearson M."/>
            <person name="Poon T.W."/>
            <person name="Priest M."/>
            <person name="Roberts A."/>
            <person name="Saif S."/>
            <person name="Shea T."/>
            <person name="Sisk P."/>
            <person name="Sykes S."/>
            <person name="Wortman J."/>
            <person name="Nusbaum C."/>
            <person name="Birren B."/>
        </authorList>
    </citation>
    <scope>NUCLEOTIDE SEQUENCE [LARGE SCALE GENOMIC DNA]</scope>
    <source>
        <strain evidence="2 3">CBS 101466</strain>
    </source>
</reference>
<keyword evidence="3" id="KW-1185">Reference proteome</keyword>
<dbReference type="RefSeq" id="XP_008712980.1">
    <property type="nucleotide sequence ID" value="XM_008714758.1"/>
</dbReference>
<feature type="region of interest" description="Disordered" evidence="1">
    <location>
        <begin position="175"/>
        <end position="208"/>
    </location>
</feature>
<organism evidence="2 3">
    <name type="scientific">Cyphellophora europaea (strain CBS 101466)</name>
    <name type="common">Phialophora europaea</name>
    <dbReference type="NCBI Taxonomy" id="1220924"/>
    <lineage>
        <taxon>Eukaryota</taxon>
        <taxon>Fungi</taxon>
        <taxon>Dikarya</taxon>
        <taxon>Ascomycota</taxon>
        <taxon>Pezizomycotina</taxon>
        <taxon>Eurotiomycetes</taxon>
        <taxon>Chaetothyriomycetidae</taxon>
        <taxon>Chaetothyriales</taxon>
        <taxon>Cyphellophoraceae</taxon>
        <taxon>Cyphellophora</taxon>
    </lineage>
</organism>
<dbReference type="EMBL" id="KB822713">
    <property type="protein sequence ID" value="ETN45210.1"/>
    <property type="molecule type" value="Genomic_DNA"/>
</dbReference>
<dbReference type="InParanoid" id="W2S985"/>
<feature type="compositionally biased region" description="Acidic residues" evidence="1">
    <location>
        <begin position="182"/>
        <end position="202"/>
    </location>
</feature>
<sequence>MSSSSARLQFILELPAADRTGSQAQDQATATPAATTAALAPAPAPTPALPDLSLWAKIDILHGQLLPRVVRHATAAIAAHDERMELLSRAEATMPATMTVNPVREEALVEMARGELETFWRRLEAVRAEGDEEEARTKGKFEELKALGLALAAEEKVWGERKSLVVEWMDGWEDEMEKRVEGEEDGDESHQEEDEDDGDDEVYFFAGE</sequence>
<dbReference type="Proteomes" id="UP000030752">
    <property type="component" value="Unassembled WGS sequence"/>
</dbReference>
<proteinExistence type="predicted"/>
<name>W2S985_CYPE1</name>
<evidence type="ECO:0000313" key="2">
    <source>
        <dbReference type="EMBL" id="ETN45210.1"/>
    </source>
</evidence>
<accession>W2S985</accession>